<keyword evidence="3" id="KW-1185">Reference proteome</keyword>
<feature type="compositionally biased region" description="Polar residues" evidence="1">
    <location>
        <begin position="13"/>
        <end position="32"/>
    </location>
</feature>
<protein>
    <submittedName>
        <fullName evidence="2">Uncharacterized protein</fullName>
    </submittedName>
</protein>
<comment type="caution">
    <text evidence="2">The sequence shown here is derived from an EMBL/GenBank/DDBJ whole genome shotgun (WGS) entry which is preliminary data.</text>
</comment>
<evidence type="ECO:0000256" key="1">
    <source>
        <dbReference type="SAM" id="MobiDB-lite"/>
    </source>
</evidence>
<evidence type="ECO:0000313" key="3">
    <source>
        <dbReference type="Proteomes" id="UP000292452"/>
    </source>
</evidence>
<sequence length="59" mass="6215">MPKLPGCTIAEQDGSSASSGMKSTTRTLSGTFPTSASCLASRAVTRFGVQLAQRPQKRR</sequence>
<proteinExistence type="predicted"/>
<gene>
    <name evidence="2" type="ORF">EYS09_01135</name>
</gene>
<reference evidence="2 3" key="1">
    <citation type="submission" date="2019-02" db="EMBL/GenBank/DDBJ databases">
        <title>Draft Genome Sequence of Streptomyces sp. AM-2504, identified by 16S rRNA comparative analysis as a Streptomyces Kasugaensis strain.</title>
        <authorList>
            <person name="Napolioni V."/>
            <person name="Giuliodori A.M."/>
            <person name="Spurio R."/>
            <person name="Fabbretti A."/>
        </authorList>
    </citation>
    <scope>NUCLEOTIDE SEQUENCE [LARGE SCALE GENOMIC DNA]</scope>
    <source>
        <strain evidence="2 3">AM-2504</strain>
    </source>
</reference>
<dbReference type="EMBL" id="SIXH01000005">
    <property type="protein sequence ID" value="TBO61458.1"/>
    <property type="molecule type" value="Genomic_DNA"/>
</dbReference>
<feature type="region of interest" description="Disordered" evidence="1">
    <location>
        <begin position="1"/>
        <end position="32"/>
    </location>
</feature>
<dbReference type="RefSeq" id="WP_131121895.1">
    <property type="nucleotide sequence ID" value="NZ_SIXH01000005.1"/>
</dbReference>
<organism evidence="2 3">
    <name type="scientific">Streptomyces kasugaensis</name>
    <dbReference type="NCBI Taxonomy" id="1946"/>
    <lineage>
        <taxon>Bacteria</taxon>
        <taxon>Bacillati</taxon>
        <taxon>Actinomycetota</taxon>
        <taxon>Actinomycetes</taxon>
        <taxon>Kitasatosporales</taxon>
        <taxon>Streptomycetaceae</taxon>
        <taxon>Streptomyces</taxon>
    </lineage>
</organism>
<dbReference type="Proteomes" id="UP000292452">
    <property type="component" value="Unassembled WGS sequence"/>
</dbReference>
<accession>A0A4Q9I195</accession>
<dbReference type="AlphaFoldDB" id="A0A4Q9I195"/>
<evidence type="ECO:0000313" key="2">
    <source>
        <dbReference type="EMBL" id="TBO61458.1"/>
    </source>
</evidence>
<name>A0A4Q9I195_STRKA</name>